<evidence type="ECO:0000313" key="2">
    <source>
        <dbReference type="EMBL" id="MBB6568625.1"/>
    </source>
</evidence>
<dbReference type="EMBL" id="JACHKF010000001">
    <property type="protein sequence ID" value="MBB6568625.1"/>
    <property type="molecule type" value="Genomic_DNA"/>
</dbReference>
<comment type="caution">
    <text evidence="3">The sequence shown here is derived from an EMBL/GenBank/DDBJ whole genome shotgun (WGS) entry which is preliminary data.</text>
</comment>
<dbReference type="AlphaFoldDB" id="A0A7Y4KU70"/>
<organism evidence="3 4">
    <name type="scientific">Kribbella sandramycini</name>
    <dbReference type="NCBI Taxonomy" id="60450"/>
    <lineage>
        <taxon>Bacteria</taxon>
        <taxon>Bacillati</taxon>
        <taxon>Actinomycetota</taxon>
        <taxon>Actinomycetes</taxon>
        <taxon>Propionibacteriales</taxon>
        <taxon>Kribbellaceae</taxon>
        <taxon>Kribbella</taxon>
    </lineage>
</organism>
<accession>A0A7Y4KU70</accession>
<dbReference type="InterPro" id="IPR006311">
    <property type="entry name" value="TAT_signal"/>
</dbReference>
<dbReference type="RefSeq" id="WP_171670153.1">
    <property type="nucleotide sequence ID" value="NZ_BAAAGT010000012.1"/>
</dbReference>
<keyword evidence="3" id="KW-0131">Cell cycle</keyword>
<evidence type="ECO:0000256" key="1">
    <source>
        <dbReference type="SAM" id="MobiDB-lite"/>
    </source>
</evidence>
<feature type="region of interest" description="Disordered" evidence="1">
    <location>
        <begin position="29"/>
        <end position="57"/>
    </location>
</feature>
<dbReference type="GO" id="GO:0051301">
    <property type="term" value="P:cell division"/>
    <property type="evidence" value="ECO:0007669"/>
    <property type="project" value="UniProtKB-KW"/>
</dbReference>
<proteinExistence type="predicted"/>
<gene>
    <name evidence="2" type="ORF">HNR71_004262</name>
    <name evidence="3" type="ORF">HPO96_00880</name>
</gene>
<keyword evidence="3" id="KW-0132">Cell division</keyword>
<evidence type="ECO:0000313" key="4">
    <source>
        <dbReference type="Proteomes" id="UP000534306"/>
    </source>
</evidence>
<dbReference type="Proteomes" id="UP000553957">
    <property type="component" value="Unassembled WGS sequence"/>
</dbReference>
<name>A0A7Y4KU70_9ACTN</name>
<dbReference type="PROSITE" id="PS51318">
    <property type="entry name" value="TAT"/>
    <property type="match status" value="1"/>
</dbReference>
<evidence type="ECO:0000313" key="3">
    <source>
        <dbReference type="EMBL" id="NOL38790.1"/>
    </source>
</evidence>
<dbReference type="PROSITE" id="PS51257">
    <property type="entry name" value="PROKAR_LIPOPROTEIN"/>
    <property type="match status" value="1"/>
</dbReference>
<dbReference type="EMBL" id="JABJRC010000001">
    <property type="protein sequence ID" value="NOL38790.1"/>
    <property type="molecule type" value="Genomic_DNA"/>
</dbReference>
<sequence length="183" mass="18149">MPNEPLRLSRRVALQSTALVSGALLLTSCKDDQPGSGTPGAVDPGSKNDPGGQDTPTVDPAVVAALSTAATVVNNLVNQYASTGTKYPALKPKLAAGAKYHAAHLAKLTETAGVTTAKVAPKAVPSTSTAALSALSVAERAASEAHAVAAAKASGSTARTLAMLAASELQLALSLVPAKKVSS</sequence>
<protein>
    <submittedName>
        <fullName evidence="3">Cell division protein FtsK</fullName>
    </submittedName>
</protein>
<evidence type="ECO:0000313" key="5">
    <source>
        <dbReference type="Proteomes" id="UP000553957"/>
    </source>
</evidence>
<reference evidence="2 5" key="2">
    <citation type="submission" date="2020-08" db="EMBL/GenBank/DDBJ databases">
        <title>Sequencing the genomes of 1000 actinobacteria strains.</title>
        <authorList>
            <person name="Klenk H.-P."/>
        </authorList>
    </citation>
    <scope>NUCLEOTIDE SEQUENCE [LARGE SCALE GENOMIC DNA]</scope>
    <source>
        <strain evidence="2 5">DSM 15626</strain>
    </source>
</reference>
<dbReference type="Proteomes" id="UP000534306">
    <property type="component" value="Unassembled WGS sequence"/>
</dbReference>
<keyword evidence="4" id="KW-1185">Reference proteome</keyword>
<reference evidence="3 4" key="1">
    <citation type="submission" date="2020-05" db="EMBL/GenBank/DDBJ databases">
        <title>Genome sequence of Kribbella sandramycini ATCC 39419.</title>
        <authorList>
            <person name="Maclea K.S."/>
            <person name="Fair J.L."/>
        </authorList>
    </citation>
    <scope>NUCLEOTIDE SEQUENCE [LARGE SCALE GENOMIC DNA]</scope>
    <source>
        <strain evidence="3 4">ATCC 39419</strain>
    </source>
</reference>